<name>A0ACD3SQ84_9BURK</name>
<keyword evidence="2" id="KW-1185">Reference proteome</keyword>
<reference evidence="1" key="1">
    <citation type="submission" date="2019-05" db="EMBL/GenBank/DDBJ databases">
        <title>Revised genome assembly of Burkholderiaceae (previously Ralstonia) sp. PBA.</title>
        <authorList>
            <person name="Gan H.M."/>
        </authorList>
    </citation>
    <scope>NUCLEOTIDE SEQUENCE</scope>
    <source>
        <strain evidence="1">PBA</strain>
    </source>
</reference>
<comment type="caution">
    <text evidence="1">The sequence shown here is derived from an EMBL/GenBank/DDBJ whole genome shotgun (WGS) entry which is preliminary data.</text>
</comment>
<evidence type="ECO:0000313" key="2">
    <source>
        <dbReference type="Proteomes" id="UP000004277"/>
    </source>
</evidence>
<accession>A0ACD3SQ84</accession>
<dbReference type="Proteomes" id="UP000004277">
    <property type="component" value="Unassembled WGS sequence"/>
</dbReference>
<organism evidence="1 2">
    <name type="scientific">Imbroritus primus</name>
    <dbReference type="NCBI Taxonomy" id="3058603"/>
    <lineage>
        <taxon>Bacteria</taxon>
        <taxon>Pseudomonadati</taxon>
        <taxon>Pseudomonadota</taxon>
        <taxon>Betaproteobacteria</taxon>
        <taxon>Burkholderiales</taxon>
        <taxon>Burkholderiaceae</taxon>
        <taxon>Imbroritus</taxon>
    </lineage>
</organism>
<proteinExistence type="predicted"/>
<dbReference type="EMBL" id="AKCV02000015">
    <property type="protein sequence ID" value="TMS58407.1"/>
    <property type="molecule type" value="Genomic_DNA"/>
</dbReference>
<protein>
    <submittedName>
        <fullName evidence="1">HlyD family efflux transporter periplasmic adaptor subunit</fullName>
    </submittedName>
</protein>
<sequence>MKKLLIPLVVIAALALAFGVWWQGRHRPGTGELVLHGNVDIRQIALAFDGTGRVTELRVEEGDSVKAGAVLGVLDTRTLALQAEQAQAQIDVQEQNLKRLRNGSRPQEIAQARSRLVAAQADAARARQDYSRLQEVAVSTQGRGVSAQDVDRARSTWQVAQATVGERQEALRLTELGPREEDVAGAEAQLKASQAQLALLRHQIAQGMLLAPADAIVRSRLLEPGDMATPQKPAFALALTHPKWIRVYVSEPDLGRVKPGMAARVTTDSAPDRPIDGTVGYISSVAEFTPKSVQTEELRTSLVYEVRVRVEDRDNQLRLGQPATVRVVTGRQDDARHR</sequence>
<gene>
    <name evidence="1" type="ORF">MW7_006625</name>
</gene>
<evidence type="ECO:0000313" key="1">
    <source>
        <dbReference type="EMBL" id="TMS58407.1"/>
    </source>
</evidence>